<dbReference type="AlphaFoldDB" id="A0A1Q9F3R9"/>
<keyword evidence="2" id="KW-1133">Transmembrane helix</keyword>
<dbReference type="OrthoDB" id="429963at2759"/>
<organism evidence="3 4">
    <name type="scientific">Symbiodinium microadriaticum</name>
    <name type="common">Dinoflagellate</name>
    <name type="synonym">Zooxanthella microadriatica</name>
    <dbReference type="NCBI Taxonomy" id="2951"/>
    <lineage>
        <taxon>Eukaryota</taxon>
        <taxon>Sar</taxon>
        <taxon>Alveolata</taxon>
        <taxon>Dinophyceae</taxon>
        <taxon>Suessiales</taxon>
        <taxon>Symbiodiniaceae</taxon>
        <taxon>Symbiodinium</taxon>
    </lineage>
</organism>
<keyword evidence="2" id="KW-0472">Membrane</keyword>
<feature type="transmembrane region" description="Helical" evidence="2">
    <location>
        <begin position="196"/>
        <end position="218"/>
    </location>
</feature>
<protein>
    <submittedName>
        <fullName evidence="3">Uncharacterized protein</fullName>
    </submittedName>
</protein>
<keyword evidence="2" id="KW-0812">Transmembrane</keyword>
<feature type="transmembrane region" description="Helical" evidence="2">
    <location>
        <begin position="395"/>
        <end position="415"/>
    </location>
</feature>
<name>A0A1Q9F3R9_SYMMI</name>
<dbReference type="EMBL" id="LSRX01000016">
    <property type="protein sequence ID" value="OLQ14333.1"/>
    <property type="molecule type" value="Genomic_DNA"/>
</dbReference>
<feature type="transmembrane region" description="Helical" evidence="2">
    <location>
        <begin position="323"/>
        <end position="349"/>
    </location>
</feature>
<feature type="transmembrane region" description="Helical" evidence="2">
    <location>
        <begin position="285"/>
        <end position="303"/>
    </location>
</feature>
<dbReference type="Proteomes" id="UP000186817">
    <property type="component" value="Unassembled WGS sequence"/>
</dbReference>
<feature type="transmembrane region" description="Helical" evidence="2">
    <location>
        <begin position="431"/>
        <end position="452"/>
    </location>
</feature>
<feature type="transmembrane region" description="Helical" evidence="2">
    <location>
        <begin position="512"/>
        <end position="529"/>
    </location>
</feature>
<evidence type="ECO:0000313" key="4">
    <source>
        <dbReference type="Proteomes" id="UP000186817"/>
    </source>
</evidence>
<sequence length="531" mass="57345">MSGDDAREEAFFQAFGRLGGAIGGVPAKLSSQSLLSVPSVREMNSAFVHAIAENWRTMPPWHNIASSQSPGDGPEADVGSPASAHQRRVDTPVAPQEPEAEDSPELPTNLAARNGEWNLPGLMEVTPVNSAADRMVSGPLRASGATVADGQAVTMVNLTHHSQALIIDKFNTAATTEVRPLEQDMGCRLVLNFPRVLYGILVFFSLAQCGMMVALPVLGYVASVGYSFAMTASVLYSLSATICIYLLRRSLSSDDLAAAMSNLHMFVAQCTVHWKRLSAREAHRLAVVWVLLVIAFALCHALEEWKVQAGLTLMPKGAEDIKILRHVVSVMSVLSFCISSAMVVMVSYVQSHLLLGMDKSLDCWCCIILEAGDFQVGVESWNALQAMLKSIGRELASSFLAAQLLGAVGFVYFLTSCVTYAFQSSFAPDQVLMEACSAVPLLCLFGLGLRVFSHGAALTEKCRVIPSFVNQIPSEEVIDPERQYLVRFVSDSAAGFFVGDVRLTREMFLKNFIIVGGVLSGLVGVLSRIDI</sequence>
<feature type="transmembrane region" description="Helical" evidence="2">
    <location>
        <begin position="224"/>
        <end position="247"/>
    </location>
</feature>
<evidence type="ECO:0000256" key="1">
    <source>
        <dbReference type="SAM" id="MobiDB-lite"/>
    </source>
</evidence>
<comment type="caution">
    <text evidence="3">The sequence shown here is derived from an EMBL/GenBank/DDBJ whole genome shotgun (WGS) entry which is preliminary data.</text>
</comment>
<proteinExistence type="predicted"/>
<gene>
    <name evidence="3" type="ORF">AK812_SmicGene1533</name>
</gene>
<reference evidence="3 4" key="1">
    <citation type="submission" date="2016-02" db="EMBL/GenBank/DDBJ databases">
        <title>Genome analysis of coral dinoflagellate symbionts highlights evolutionary adaptations to a symbiotic lifestyle.</title>
        <authorList>
            <person name="Aranda M."/>
            <person name="Li Y."/>
            <person name="Liew Y.J."/>
            <person name="Baumgarten S."/>
            <person name="Simakov O."/>
            <person name="Wilson M."/>
            <person name="Piel J."/>
            <person name="Ashoor H."/>
            <person name="Bougouffa S."/>
            <person name="Bajic V.B."/>
            <person name="Ryu T."/>
            <person name="Ravasi T."/>
            <person name="Bayer T."/>
            <person name="Micklem G."/>
            <person name="Kim H."/>
            <person name="Bhak J."/>
            <person name="Lajeunesse T.C."/>
            <person name="Voolstra C.R."/>
        </authorList>
    </citation>
    <scope>NUCLEOTIDE SEQUENCE [LARGE SCALE GENOMIC DNA]</scope>
    <source>
        <strain evidence="3 4">CCMP2467</strain>
    </source>
</reference>
<keyword evidence="4" id="KW-1185">Reference proteome</keyword>
<feature type="region of interest" description="Disordered" evidence="1">
    <location>
        <begin position="61"/>
        <end position="109"/>
    </location>
</feature>
<evidence type="ECO:0000256" key="2">
    <source>
        <dbReference type="SAM" id="Phobius"/>
    </source>
</evidence>
<accession>A0A1Q9F3R9</accession>
<evidence type="ECO:0000313" key="3">
    <source>
        <dbReference type="EMBL" id="OLQ14333.1"/>
    </source>
</evidence>